<dbReference type="RefSeq" id="WP_310287823.1">
    <property type="nucleotide sequence ID" value="NZ_BAAAWO010000001.1"/>
</dbReference>
<evidence type="ECO:0000313" key="2">
    <source>
        <dbReference type="Proteomes" id="UP001183817"/>
    </source>
</evidence>
<reference evidence="1 2" key="1">
    <citation type="submission" date="2023-07" db="EMBL/GenBank/DDBJ databases">
        <title>Sequencing the genomes of 1000 actinobacteria strains.</title>
        <authorList>
            <person name="Klenk H.-P."/>
        </authorList>
    </citation>
    <scope>NUCLEOTIDE SEQUENCE [LARGE SCALE GENOMIC DNA]</scope>
    <source>
        <strain evidence="1 2">DSM 20167</strain>
    </source>
</reference>
<dbReference type="Gene3D" id="1.25.10.90">
    <property type="match status" value="1"/>
</dbReference>
<name>A0ABU2BDR0_9MICC</name>
<accession>A0ABU2BDR0</accession>
<sequence>MDGRQAHSALDLLTARLLPHIVDGKAAAAQAYMKTTQPFLGVPVPEVRRIARDFARETGAASAADRLALATELFSEATHREHWYAAQEICAAASCRGRLEFLPLYERMVTEGAWWDIVDGCSRRYGELLRAHPETIGPMMREWSRDANGWKRRQSMICQLHLGEHTDTDLLDDALAANLDDTWFFIRKALGWALRQYGKTDPAWVRSWVDAHRARMSPLSIREALKHLGKTP</sequence>
<comment type="caution">
    <text evidence="1">The sequence shown here is derived from an EMBL/GenBank/DDBJ whole genome shotgun (WGS) entry which is preliminary data.</text>
</comment>
<dbReference type="PANTHER" id="PTHR34070">
    <property type="entry name" value="ARMADILLO-TYPE FOLD"/>
    <property type="match status" value="1"/>
</dbReference>
<organism evidence="1 2">
    <name type="scientific">Paeniglutamicibacter sulfureus</name>
    <dbReference type="NCBI Taxonomy" id="43666"/>
    <lineage>
        <taxon>Bacteria</taxon>
        <taxon>Bacillati</taxon>
        <taxon>Actinomycetota</taxon>
        <taxon>Actinomycetes</taxon>
        <taxon>Micrococcales</taxon>
        <taxon>Micrococcaceae</taxon>
        <taxon>Paeniglutamicibacter</taxon>
    </lineage>
</organism>
<dbReference type="SUPFAM" id="SSF48371">
    <property type="entry name" value="ARM repeat"/>
    <property type="match status" value="1"/>
</dbReference>
<proteinExistence type="predicted"/>
<dbReference type="PANTHER" id="PTHR34070:SF1">
    <property type="entry name" value="DNA ALKYLATION REPAIR PROTEIN"/>
    <property type="match status" value="1"/>
</dbReference>
<keyword evidence="2" id="KW-1185">Reference proteome</keyword>
<dbReference type="InterPro" id="IPR016024">
    <property type="entry name" value="ARM-type_fold"/>
</dbReference>
<protein>
    <submittedName>
        <fullName evidence="1">3-methyladenine DNA glycosylase AlkD</fullName>
    </submittedName>
</protein>
<gene>
    <name evidence="1" type="ORF">J2S64_000468</name>
</gene>
<dbReference type="CDD" id="cd07064">
    <property type="entry name" value="AlkD_like_1"/>
    <property type="match status" value="1"/>
</dbReference>
<dbReference type="Pfam" id="PF08713">
    <property type="entry name" value="DNA_alkylation"/>
    <property type="match status" value="1"/>
</dbReference>
<dbReference type="EMBL" id="JAVDYI010000001">
    <property type="protein sequence ID" value="MDR7356777.1"/>
    <property type="molecule type" value="Genomic_DNA"/>
</dbReference>
<dbReference type="Proteomes" id="UP001183817">
    <property type="component" value="Unassembled WGS sequence"/>
</dbReference>
<dbReference type="InterPro" id="IPR014825">
    <property type="entry name" value="DNA_alkylation"/>
</dbReference>
<evidence type="ECO:0000313" key="1">
    <source>
        <dbReference type="EMBL" id="MDR7356777.1"/>
    </source>
</evidence>